<organism evidence="1 2">
    <name type="scientific">Iningainema tapete BLCC-T55</name>
    <dbReference type="NCBI Taxonomy" id="2748662"/>
    <lineage>
        <taxon>Bacteria</taxon>
        <taxon>Bacillati</taxon>
        <taxon>Cyanobacteriota</taxon>
        <taxon>Cyanophyceae</taxon>
        <taxon>Nostocales</taxon>
        <taxon>Scytonemataceae</taxon>
        <taxon>Iningainema tapete</taxon>
    </lineage>
</organism>
<sequence length="51" mass="5944">MLSRISERYIHSRLSRQMPDLLSSIFVAELINPKPLLVARLSPDIRHPGYR</sequence>
<name>A0A8J7CFF4_9CYAN</name>
<evidence type="ECO:0000313" key="2">
    <source>
        <dbReference type="Proteomes" id="UP000629098"/>
    </source>
</evidence>
<dbReference type="AlphaFoldDB" id="A0A8J7CFF4"/>
<dbReference type="Proteomes" id="UP000629098">
    <property type="component" value="Unassembled WGS sequence"/>
</dbReference>
<accession>A0A8J7CFF4</accession>
<keyword evidence="2" id="KW-1185">Reference proteome</keyword>
<dbReference type="RefSeq" id="WP_190832308.1">
    <property type="nucleotide sequence ID" value="NZ_CAWPPI010000072.1"/>
</dbReference>
<reference evidence="1" key="1">
    <citation type="submission" date="2020-09" db="EMBL/GenBank/DDBJ databases">
        <title>Iningainema tapete sp. nov. (Scytonemataceae, Cyanobacteria) from greenhouses in central Florida (USA) produces two types of nodularin with biosynthetic potential for microcystin-LR and anabaenopeptins.</title>
        <authorList>
            <person name="Berthold D.E."/>
            <person name="Lefler F.W."/>
            <person name="Huang I.-S."/>
            <person name="Abdulla H."/>
            <person name="Zimba P.V."/>
            <person name="Laughinghouse H.D. IV."/>
        </authorList>
    </citation>
    <scope>NUCLEOTIDE SEQUENCE</scope>
    <source>
        <strain evidence="1">BLCCT55</strain>
    </source>
</reference>
<comment type="caution">
    <text evidence="1">The sequence shown here is derived from an EMBL/GenBank/DDBJ whole genome shotgun (WGS) entry which is preliminary data.</text>
</comment>
<gene>
    <name evidence="1" type="ORF">ICL16_22750</name>
</gene>
<proteinExistence type="predicted"/>
<dbReference type="EMBL" id="JACXAE010000072">
    <property type="protein sequence ID" value="MBD2774810.1"/>
    <property type="molecule type" value="Genomic_DNA"/>
</dbReference>
<protein>
    <submittedName>
        <fullName evidence="1">Uncharacterized protein</fullName>
    </submittedName>
</protein>
<evidence type="ECO:0000313" key="1">
    <source>
        <dbReference type="EMBL" id="MBD2774810.1"/>
    </source>
</evidence>